<keyword evidence="5" id="KW-1003">Cell membrane</keyword>
<evidence type="ECO:0000256" key="1">
    <source>
        <dbReference type="ARBA" id="ARBA00004141"/>
    </source>
</evidence>
<feature type="transmembrane region" description="Helical" evidence="5">
    <location>
        <begin position="268"/>
        <end position="288"/>
    </location>
</feature>
<evidence type="ECO:0000313" key="7">
    <source>
        <dbReference type="Proteomes" id="UP000199120"/>
    </source>
</evidence>
<protein>
    <recommendedName>
        <fullName evidence="5">Probable membrane transporter protein</fullName>
    </recommendedName>
</protein>
<gene>
    <name evidence="6" type="ORF">SAMN05192542_10970</name>
</gene>
<dbReference type="PANTHER" id="PTHR43701">
    <property type="entry name" value="MEMBRANE TRANSPORTER PROTEIN MJ0441-RELATED"/>
    <property type="match status" value="1"/>
</dbReference>
<dbReference type="EMBL" id="FOAJ01000009">
    <property type="protein sequence ID" value="SEL54168.1"/>
    <property type="molecule type" value="Genomic_DNA"/>
</dbReference>
<accession>A0A1H7R2G3</accession>
<dbReference type="InterPro" id="IPR002781">
    <property type="entry name" value="TM_pro_TauE-like"/>
</dbReference>
<keyword evidence="4 5" id="KW-0472">Membrane</keyword>
<evidence type="ECO:0000313" key="6">
    <source>
        <dbReference type="EMBL" id="SEL54168.1"/>
    </source>
</evidence>
<keyword evidence="3 5" id="KW-1133">Transmembrane helix</keyword>
<feature type="transmembrane region" description="Helical" evidence="5">
    <location>
        <begin position="57"/>
        <end position="77"/>
    </location>
</feature>
<keyword evidence="7" id="KW-1185">Reference proteome</keyword>
<dbReference type="STRING" id="416943.SAMN05445871_2975"/>
<dbReference type="Pfam" id="PF01925">
    <property type="entry name" value="TauE"/>
    <property type="match status" value="1"/>
</dbReference>
<organism evidence="6 7">
    <name type="scientific">Paraburkholderia caballeronis</name>
    <dbReference type="NCBI Taxonomy" id="416943"/>
    <lineage>
        <taxon>Bacteria</taxon>
        <taxon>Pseudomonadati</taxon>
        <taxon>Pseudomonadota</taxon>
        <taxon>Betaproteobacteria</taxon>
        <taxon>Burkholderiales</taxon>
        <taxon>Burkholderiaceae</taxon>
        <taxon>Paraburkholderia</taxon>
    </lineage>
</organism>
<dbReference type="PANTHER" id="PTHR43701:SF2">
    <property type="entry name" value="MEMBRANE TRANSPORTER PROTEIN YJNA-RELATED"/>
    <property type="match status" value="1"/>
</dbReference>
<feature type="transmembrane region" description="Helical" evidence="5">
    <location>
        <begin position="84"/>
        <end position="105"/>
    </location>
</feature>
<dbReference type="GO" id="GO:0005886">
    <property type="term" value="C:plasma membrane"/>
    <property type="evidence" value="ECO:0007669"/>
    <property type="project" value="UniProtKB-SubCell"/>
</dbReference>
<dbReference type="Proteomes" id="UP000199120">
    <property type="component" value="Unassembled WGS sequence"/>
</dbReference>
<comment type="subcellular location">
    <subcellularLocation>
        <location evidence="5">Cell membrane</location>
        <topology evidence="5">Multi-pass membrane protein</topology>
    </subcellularLocation>
    <subcellularLocation>
        <location evidence="1">Membrane</location>
        <topology evidence="1">Multi-pass membrane protein</topology>
    </subcellularLocation>
</comment>
<evidence type="ECO:0000256" key="2">
    <source>
        <dbReference type="ARBA" id="ARBA00022692"/>
    </source>
</evidence>
<feature type="transmembrane region" description="Helical" evidence="5">
    <location>
        <begin position="208"/>
        <end position="229"/>
    </location>
</feature>
<proteinExistence type="inferred from homology"/>
<sequence length="295" mass="29215">MVHAGVAGLNAMTDAAMLTSALLGSVVGLILALTGAGGAIVAVPLLVFGLGLEVARAAPIGLLAVGLSAGVGALLALREGHVRYKAAALMAATGSVVSPLGLWVAHQVPDAPLTLAFACVLALVAWRMLRAARGASGHDNDGAAHRQTRLPCRLDLARGKLDWTAPCARALALSGAGAGFLSGLLGVGGGFVIVPALRRASDIPMQQIVATSLAVIALVSTTGVVASAASGHMLWIAALPFAAGALVGMLGGRGLARHVSGARLQQAFALFAGFVALGMAAKAVHALLATGVAPH</sequence>
<dbReference type="AlphaFoldDB" id="A0A1H7R2G3"/>
<feature type="transmembrane region" description="Helical" evidence="5">
    <location>
        <begin position="235"/>
        <end position="256"/>
    </location>
</feature>
<name>A0A1H7R2G3_9BURK</name>
<evidence type="ECO:0000256" key="5">
    <source>
        <dbReference type="RuleBase" id="RU363041"/>
    </source>
</evidence>
<evidence type="ECO:0000256" key="4">
    <source>
        <dbReference type="ARBA" id="ARBA00023136"/>
    </source>
</evidence>
<dbReference type="InterPro" id="IPR051598">
    <property type="entry name" value="TSUP/Inactive_protease-like"/>
</dbReference>
<keyword evidence="2 5" id="KW-0812">Transmembrane</keyword>
<reference evidence="7" key="1">
    <citation type="submission" date="2016-10" db="EMBL/GenBank/DDBJ databases">
        <authorList>
            <person name="Varghese N."/>
            <person name="Submissions S."/>
        </authorList>
    </citation>
    <scope>NUCLEOTIDE SEQUENCE [LARGE SCALE GENOMIC DNA]</scope>
    <source>
        <strain evidence="7">LMG 26416</strain>
    </source>
</reference>
<comment type="similarity">
    <text evidence="5">Belongs to the 4-toluene sulfonate uptake permease (TSUP) (TC 2.A.102) family.</text>
</comment>
<evidence type="ECO:0000256" key="3">
    <source>
        <dbReference type="ARBA" id="ARBA00022989"/>
    </source>
</evidence>
<feature type="transmembrane region" description="Helical" evidence="5">
    <location>
        <begin position="21"/>
        <end position="51"/>
    </location>
</feature>